<gene>
    <name evidence="4" type="ordered locus">Metme_2229</name>
</gene>
<dbReference type="PROSITE" id="PS51257">
    <property type="entry name" value="PROKAR_LIPOPROTEIN"/>
    <property type="match status" value="1"/>
</dbReference>
<keyword evidence="5" id="KW-1185">Reference proteome</keyword>
<feature type="signal peptide" evidence="2">
    <location>
        <begin position="1"/>
        <end position="26"/>
    </location>
</feature>
<evidence type="ECO:0000256" key="1">
    <source>
        <dbReference type="SAM" id="Coils"/>
    </source>
</evidence>
<proteinExistence type="predicted"/>
<reference evidence="5" key="3">
    <citation type="submission" date="2011-05" db="EMBL/GenBank/DDBJ databases">
        <title>Complete sequence of Methylomonas methanica MC09.</title>
        <authorList>
            <consortium name="US DOE Joint Genome Institute"/>
            <person name="Lucas S."/>
            <person name="Han J."/>
            <person name="Lapidus A."/>
            <person name="Cheng J.-F."/>
            <person name="Goodwin L."/>
            <person name="Pitluck S."/>
            <person name="Peters L."/>
            <person name="Mikhailova N."/>
            <person name="Teshima H."/>
            <person name="Han C."/>
            <person name="Tapia R."/>
            <person name="Land M."/>
            <person name="Hauser L."/>
            <person name="Kyrpides N."/>
            <person name="Ivanova N."/>
            <person name="Pagani I."/>
            <person name="Stein L."/>
            <person name="Woyke T."/>
        </authorList>
    </citation>
    <scope>NUCLEOTIDE SEQUENCE [LARGE SCALE GENOMIC DNA]</scope>
    <source>
        <strain evidence="5">MC09</strain>
    </source>
</reference>
<sequence>MKNYYPLTATSVTQLMGFGLIATVLAAGCASVPPPTEQLAVSQAAVATAGSADANEYAPIALKSAMDKLDAAQRAMAREENLLARRLAEEAQVDAQLASATAGAAKAQLAARQLQEGNRVLRQEIDRIAQ</sequence>
<dbReference type="Proteomes" id="UP000008888">
    <property type="component" value="Chromosome"/>
</dbReference>
<dbReference type="AlphaFoldDB" id="G0A7G3"/>
<protein>
    <recommendedName>
        <fullName evidence="3">DUF4398 domain-containing protein</fullName>
    </recommendedName>
</protein>
<reference key="2">
    <citation type="submission" date="2011-05" db="EMBL/GenBank/DDBJ databases">
        <title>Complete genome sequence of the aerobic marine methanotroph Methylomonas methanica MC09.</title>
        <authorList>
            <person name="Boden R."/>
            <person name="Cunliffe M."/>
            <person name="Scanlan J."/>
            <person name="Moussard H."/>
            <person name="Kits K.D."/>
            <person name="Klotz M."/>
            <person name="Jetten M."/>
            <person name="Vuilleumier S."/>
            <person name="Han J."/>
            <person name="Peters L."/>
            <person name="Mikhailova N."/>
            <person name="Teshima H."/>
            <person name="Tapia R."/>
            <person name="Kyrpides N."/>
            <person name="Ivanova N."/>
            <person name="Pagani I."/>
            <person name="Cheng J.-F."/>
            <person name="Goodwin L."/>
            <person name="Han C."/>
            <person name="Hauser L."/>
            <person name="Land M."/>
            <person name="Lapidus A."/>
            <person name="Lucas S."/>
            <person name="Pitluck S."/>
            <person name="Woyke T."/>
            <person name="Stein L.Y."/>
            <person name="Murrell C."/>
        </authorList>
    </citation>
    <scope>NUCLEOTIDE SEQUENCE</scope>
    <source>
        <strain>MC09</strain>
    </source>
</reference>
<dbReference type="Pfam" id="PF14346">
    <property type="entry name" value="DUF4398"/>
    <property type="match status" value="1"/>
</dbReference>
<organism evidence="4 5">
    <name type="scientific">Methylomonas methanica (strain DSM 25384 / MC09)</name>
    <dbReference type="NCBI Taxonomy" id="857087"/>
    <lineage>
        <taxon>Bacteria</taxon>
        <taxon>Pseudomonadati</taxon>
        <taxon>Pseudomonadota</taxon>
        <taxon>Gammaproteobacteria</taxon>
        <taxon>Methylococcales</taxon>
        <taxon>Methylococcaceae</taxon>
        <taxon>Methylomonas</taxon>
    </lineage>
</organism>
<dbReference type="HOGENOM" id="CLU_132461_0_1_6"/>
<feature type="chain" id="PRO_5005679200" description="DUF4398 domain-containing protein" evidence="2">
    <location>
        <begin position="27"/>
        <end position="130"/>
    </location>
</feature>
<keyword evidence="2" id="KW-0732">Signal</keyword>
<feature type="coiled-coil region" evidence="1">
    <location>
        <begin position="62"/>
        <end position="124"/>
    </location>
</feature>
<evidence type="ECO:0000256" key="2">
    <source>
        <dbReference type="SAM" id="SignalP"/>
    </source>
</evidence>
<reference evidence="4 5" key="1">
    <citation type="journal article" date="2011" name="J. Bacteriol.">
        <title>Complete Genome Sequence of the Aerobic Marine Methanotroph Methylomonas methanica MC09.</title>
        <authorList>
            <person name="Boden R."/>
            <person name="Cunliffe M."/>
            <person name="Scanlan J."/>
            <person name="Moussard H."/>
            <person name="Kits K.D."/>
            <person name="Klotz M.G."/>
            <person name="Jetten M.S."/>
            <person name="Vuilleumier S."/>
            <person name="Han J."/>
            <person name="Peters L."/>
            <person name="Mikhailova N."/>
            <person name="Teshima H."/>
            <person name="Tapia R."/>
            <person name="Kyrpides N."/>
            <person name="Ivanova N."/>
            <person name="Pagani I."/>
            <person name="Cheng J.F."/>
            <person name="Goodwin L."/>
            <person name="Han C."/>
            <person name="Hauser L."/>
            <person name="Land M.L."/>
            <person name="Lapidus A."/>
            <person name="Lucas S."/>
            <person name="Pitluck S."/>
            <person name="Woyke T."/>
            <person name="Stein L."/>
            <person name="Murrell J.C."/>
        </authorList>
    </citation>
    <scope>NUCLEOTIDE SEQUENCE [LARGE SCALE GENOMIC DNA]</scope>
    <source>
        <strain evidence="4 5">MC09</strain>
    </source>
</reference>
<dbReference type="OrthoDB" id="5574276at2"/>
<dbReference type="STRING" id="857087.Metme_2229"/>
<dbReference type="InterPro" id="IPR025511">
    <property type="entry name" value="DUF4398"/>
</dbReference>
<name>G0A7G3_METMM</name>
<dbReference type="EMBL" id="CP002738">
    <property type="protein sequence ID" value="AEG00633.1"/>
    <property type="molecule type" value="Genomic_DNA"/>
</dbReference>
<evidence type="ECO:0000259" key="3">
    <source>
        <dbReference type="Pfam" id="PF14346"/>
    </source>
</evidence>
<dbReference type="KEGG" id="mmt:Metme_2229"/>
<feature type="domain" description="DUF4398" evidence="3">
    <location>
        <begin position="37"/>
        <end position="114"/>
    </location>
</feature>
<evidence type="ECO:0000313" key="4">
    <source>
        <dbReference type="EMBL" id="AEG00633.1"/>
    </source>
</evidence>
<accession>G0A7G3</accession>
<dbReference type="RefSeq" id="WP_013818875.1">
    <property type="nucleotide sequence ID" value="NC_015572.1"/>
</dbReference>
<dbReference type="eggNOG" id="ENOG50339TY">
    <property type="taxonomic scope" value="Bacteria"/>
</dbReference>
<keyword evidence="1" id="KW-0175">Coiled coil</keyword>
<dbReference type="Gene3D" id="1.20.1270.390">
    <property type="match status" value="1"/>
</dbReference>
<evidence type="ECO:0000313" key="5">
    <source>
        <dbReference type="Proteomes" id="UP000008888"/>
    </source>
</evidence>